<dbReference type="Gene3D" id="1.20.140.160">
    <property type="match status" value="1"/>
</dbReference>
<sequence length="191" mass="22726">MQSQMTYILDSDFDNITDPILRSFLNTKSNYELFIRAKKHPCGENISKLNRAFKKHYTEIQLISYISQLINHYSRDFYRKKSREKYFYVYAFENEYILDNKNFNQQLENNTQEVESLIEISSLLEAIQDQTIYETLIRLTDRQLLIINLHFVHQLSHTEIAEKLKVSQQSISKTIKKILNKLRDSMETGGN</sequence>
<proteinExistence type="predicted"/>
<protein>
    <recommendedName>
        <fullName evidence="1">RNA polymerase sigma-70 region 4 domain-containing protein</fullName>
    </recommendedName>
</protein>
<dbReference type="CDD" id="cd06171">
    <property type="entry name" value="Sigma70_r4"/>
    <property type="match status" value="1"/>
</dbReference>
<dbReference type="RefSeq" id="WP_343783403.1">
    <property type="nucleotide sequence ID" value="NZ_BAAACZ010000016.1"/>
</dbReference>
<reference evidence="2 3" key="1">
    <citation type="journal article" date="2019" name="Int. J. Syst. Evol. Microbiol.">
        <title>The Global Catalogue of Microorganisms (GCM) 10K type strain sequencing project: providing services to taxonomists for standard genome sequencing and annotation.</title>
        <authorList>
            <consortium name="The Broad Institute Genomics Platform"/>
            <consortium name="The Broad Institute Genome Sequencing Center for Infectious Disease"/>
            <person name="Wu L."/>
            <person name="Ma J."/>
        </authorList>
    </citation>
    <scope>NUCLEOTIDE SEQUENCE [LARGE SCALE GENOMIC DNA]</scope>
    <source>
        <strain evidence="2 3">JCM 14193</strain>
    </source>
</reference>
<dbReference type="InterPro" id="IPR014284">
    <property type="entry name" value="RNA_pol_sigma-70_dom"/>
</dbReference>
<gene>
    <name evidence="2" type="ORF">GCM10008935_19950</name>
</gene>
<dbReference type="Proteomes" id="UP001500740">
    <property type="component" value="Unassembled WGS sequence"/>
</dbReference>
<dbReference type="Pfam" id="PF04545">
    <property type="entry name" value="Sigma70_r4"/>
    <property type="match status" value="1"/>
</dbReference>
<dbReference type="EMBL" id="BAAACZ010000016">
    <property type="protein sequence ID" value="GAA0464227.1"/>
    <property type="molecule type" value="Genomic_DNA"/>
</dbReference>
<evidence type="ECO:0000259" key="1">
    <source>
        <dbReference type="Pfam" id="PF04545"/>
    </source>
</evidence>
<dbReference type="NCBIfam" id="TIGR02937">
    <property type="entry name" value="sigma70-ECF"/>
    <property type="match status" value="1"/>
</dbReference>
<dbReference type="SUPFAM" id="SSF88659">
    <property type="entry name" value="Sigma3 and sigma4 domains of RNA polymerase sigma factors"/>
    <property type="match status" value="1"/>
</dbReference>
<evidence type="ECO:0000313" key="2">
    <source>
        <dbReference type="EMBL" id="GAA0464227.1"/>
    </source>
</evidence>
<dbReference type="InterPro" id="IPR013324">
    <property type="entry name" value="RNA_pol_sigma_r3/r4-like"/>
</dbReference>
<name>A0ABN1A030_9BACI</name>
<feature type="domain" description="RNA polymerase sigma-70 region 4" evidence="1">
    <location>
        <begin position="138"/>
        <end position="183"/>
    </location>
</feature>
<evidence type="ECO:0000313" key="3">
    <source>
        <dbReference type="Proteomes" id="UP001500740"/>
    </source>
</evidence>
<keyword evidence="3" id="KW-1185">Reference proteome</keyword>
<dbReference type="InterPro" id="IPR007630">
    <property type="entry name" value="RNA_pol_sigma70_r4"/>
</dbReference>
<comment type="caution">
    <text evidence="2">The sequence shown here is derived from an EMBL/GenBank/DDBJ whole genome shotgun (WGS) entry which is preliminary data.</text>
</comment>
<accession>A0ABN1A030</accession>
<organism evidence="2 3">
    <name type="scientific">Alkalibacillus silvisoli</name>
    <dbReference type="NCBI Taxonomy" id="392823"/>
    <lineage>
        <taxon>Bacteria</taxon>
        <taxon>Bacillati</taxon>
        <taxon>Bacillota</taxon>
        <taxon>Bacilli</taxon>
        <taxon>Bacillales</taxon>
        <taxon>Bacillaceae</taxon>
        <taxon>Alkalibacillus</taxon>
    </lineage>
</organism>